<comment type="caution">
    <text evidence="1">The sequence shown here is derived from an EMBL/GenBank/DDBJ whole genome shotgun (WGS) entry which is preliminary data.</text>
</comment>
<proteinExistence type="predicted"/>
<dbReference type="Proteomes" id="UP000664132">
    <property type="component" value="Unassembled WGS sequence"/>
</dbReference>
<evidence type="ECO:0000313" key="2">
    <source>
        <dbReference type="Proteomes" id="UP000664132"/>
    </source>
</evidence>
<organism evidence="1 2">
    <name type="scientific">Cadophora malorum</name>
    <dbReference type="NCBI Taxonomy" id="108018"/>
    <lineage>
        <taxon>Eukaryota</taxon>
        <taxon>Fungi</taxon>
        <taxon>Dikarya</taxon>
        <taxon>Ascomycota</taxon>
        <taxon>Pezizomycotina</taxon>
        <taxon>Leotiomycetes</taxon>
        <taxon>Helotiales</taxon>
        <taxon>Ploettnerulaceae</taxon>
        <taxon>Cadophora</taxon>
    </lineage>
</organism>
<dbReference type="SUPFAM" id="SSF48452">
    <property type="entry name" value="TPR-like"/>
    <property type="match status" value="2"/>
</dbReference>
<protein>
    <submittedName>
        <fullName evidence="1">Uncharacterized protein</fullName>
    </submittedName>
</protein>
<dbReference type="OrthoDB" id="5086500at2759"/>
<dbReference type="EMBL" id="JAFJYH010000012">
    <property type="protein sequence ID" value="KAG4425273.1"/>
    <property type="molecule type" value="Genomic_DNA"/>
</dbReference>
<dbReference type="PANTHER" id="PTHR46082:SF6">
    <property type="entry name" value="AAA+ ATPASE DOMAIN-CONTAINING PROTEIN-RELATED"/>
    <property type="match status" value="1"/>
</dbReference>
<dbReference type="Gene3D" id="3.40.50.300">
    <property type="entry name" value="P-loop containing nucleotide triphosphate hydrolases"/>
    <property type="match status" value="1"/>
</dbReference>
<dbReference type="Pfam" id="PF13374">
    <property type="entry name" value="TPR_10"/>
    <property type="match status" value="1"/>
</dbReference>
<name>A0A8H8BVK7_9HELO</name>
<sequence length="1075" mass="122246">MADPFSILAGSAGLLDVLWRVGIYIRTTVESAGRIEEELDGLSREIQSLISINQAIEETFRQEKARLPGTLLADARRVNSLWKNVGTLLQDCRTVVERLEGLMKYIIGQGESSKITGKIEGLRKTLRRDRKDNEIKDTRIKLVGYQNGLQILLTALNLAYTRNSQDSADLSLGHLSHDVQLLGEKLQLQIATLRPKLESVAGSPFLDAITSAAEIASLVSINRHFRIPQTVSSIFTGRESQLNDLRTYYDILGVSSQPNKGQKRFIVYGLGGSGKTQFCCKFAQDNRKNFWGIFCIDATSAETAEHACSKITKIGNVEPSEGSNLRAAMDWLTSLDRPWLLLIDNADDMSQPLDTYFPDGERGCILVTTRDPTKKWYGTVGPGHYHFEKLAINEANNLLLKAACRPRPWDNETVKSADLIADALGFLPLALVQAGKAIMNGLCSLANYIDHYQRSWQRIRHARRRSGVQFDKEENLNVYSSYEINLKSLEQSEDEEAVDAVQLLKMFSCFYCENIRVDFLRMAVTNPRAERKQADKDKREEAQMTRLSRSKTWTEYIRERIFLVLEFTLRDRTPPVLPSVLREVLPFSDYDDLLELRLRSALNVLSRMSLITHHEASDNYSMHPLVHKWVRERPEMTIGEQALWCQAATTTLAQCILLPPHGSSEAEENMRRNLLPHIDHVRKCQARISLRISQNQRRRKFPWVPRLNGTFGRRQALEYAKFSRVYSECGLWKEAEQLQQTVKDFVCGLLGSEHPLAMGIMLLLSGTYWNQARTNEAAELQSQVYQACLKSLGPDHPKTLKVMDTLGSSRCFQGRFKEALELHQTAIDGMKRLPEPNQEDLYLAMCHLGRVMWRYFKYDEARELHEEAFEGLKRVLGVSHFQTLIAMEDLAMSYMDCGEEFRETAHQMMTEVLYQRKTRLGNEQPFTLLAICNLARVKSALGRHIEAEQLFLNALPIAERSLGENHFGTLAGKTHFAVVLVRQKRYAEAEEIFKKVVEKQRYASAAREDGDHPDRIFALWHLVECYELSGKLDEALLTTAELELVTGTIGGCGLGKLHPITQKMAKKRQVLESLL</sequence>
<accession>A0A8H8BVK7</accession>
<evidence type="ECO:0000313" key="1">
    <source>
        <dbReference type="EMBL" id="KAG4425273.1"/>
    </source>
</evidence>
<gene>
    <name evidence="1" type="ORF">IFR04_001640</name>
</gene>
<dbReference type="Pfam" id="PF13424">
    <property type="entry name" value="TPR_12"/>
    <property type="match status" value="2"/>
</dbReference>
<dbReference type="PANTHER" id="PTHR46082">
    <property type="entry name" value="ATP/GTP-BINDING PROTEIN-RELATED"/>
    <property type="match status" value="1"/>
</dbReference>
<dbReference type="Gene3D" id="1.25.40.10">
    <property type="entry name" value="Tetratricopeptide repeat domain"/>
    <property type="match status" value="2"/>
</dbReference>
<dbReference type="SUPFAM" id="SSF52540">
    <property type="entry name" value="P-loop containing nucleoside triphosphate hydrolases"/>
    <property type="match status" value="1"/>
</dbReference>
<dbReference type="AlphaFoldDB" id="A0A8H8BVK7"/>
<dbReference type="InterPro" id="IPR011990">
    <property type="entry name" value="TPR-like_helical_dom_sf"/>
</dbReference>
<dbReference type="InterPro" id="IPR027417">
    <property type="entry name" value="P-loop_NTPase"/>
</dbReference>
<dbReference type="InterPro" id="IPR053137">
    <property type="entry name" value="NLR-like"/>
</dbReference>
<reference evidence="1" key="1">
    <citation type="submission" date="2021-02" db="EMBL/GenBank/DDBJ databases">
        <title>Genome sequence Cadophora malorum strain M34.</title>
        <authorList>
            <person name="Stefanovic E."/>
            <person name="Vu D."/>
            <person name="Scully C."/>
            <person name="Dijksterhuis J."/>
            <person name="Roader J."/>
            <person name="Houbraken J."/>
        </authorList>
    </citation>
    <scope>NUCLEOTIDE SEQUENCE</scope>
    <source>
        <strain evidence="1">M34</strain>
    </source>
</reference>
<keyword evidence="2" id="KW-1185">Reference proteome</keyword>